<proteinExistence type="predicted"/>
<dbReference type="InterPro" id="IPR051444">
    <property type="entry name" value="Parasite_Repro/Invasion_Surf"/>
</dbReference>
<name>A0A0D9QHH5_PLAFR</name>
<evidence type="ECO:0000313" key="12">
    <source>
        <dbReference type="EMBL" id="KJP86535.1"/>
    </source>
</evidence>
<reference evidence="12 13" key="1">
    <citation type="submission" date="2014-03" db="EMBL/GenBank/DDBJ databases">
        <title>The Genome Sequence of Plasmodium fragile nilgiri.</title>
        <authorList>
            <consortium name="The Broad Institute Genomics Platform"/>
            <consortium name="The Broad Institute Genome Sequencing Center for Infectious Disease"/>
            <person name="Neafsey D."/>
            <person name="Duraisingh M."/>
            <person name="Young S.K."/>
            <person name="Zeng Q."/>
            <person name="Gargeya S."/>
            <person name="Abouelleil A."/>
            <person name="Alvarado L."/>
            <person name="Chapman S.B."/>
            <person name="Gainer-Dewar J."/>
            <person name="Goldberg J."/>
            <person name="Griggs A."/>
            <person name="Gujja S."/>
            <person name="Hansen M."/>
            <person name="Howarth C."/>
            <person name="Imamovic A."/>
            <person name="Larimer J."/>
            <person name="Pearson M."/>
            <person name="Poon T.W."/>
            <person name="Priest M."/>
            <person name="Roberts A."/>
            <person name="Saif S."/>
            <person name="Shea T."/>
            <person name="Sykes S."/>
            <person name="Wortman J."/>
            <person name="Nusbaum C."/>
            <person name="Birren B."/>
        </authorList>
    </citation>
    <scope>NUCLEOTIDE SEQUENCE [LARGE SCALE GENOMIC DNA]</scope>
    <source>
        <strain evidence="13">nilgiri</strain>
    </source>
</reference>
<dbReference type="GO" id="GO:0009986">
    <property type="term" value="C:cell surface"/>
    <property type="evidence" value="ECO:0007669"/>
    <property type="project" value="UniProtKB-SubCell"/>
</dbReference>
<dbReference type="OrthoDB" id="369933at2759"/>
<sequence>MGKLAKLKRVLLLLPLVHIILAQHHDAQVGVGSKEEKVRSSGLLSGGEGDGANGGNYEGRCVSQNAHPYVLARDPFGGITHTNFFPRKVHYDERNDSLLLLLKSEDRRPGVKVYDLGRLSLGEDETRGKYNPSGAIKMVTNHLHGQAKIWKNDLSIIAHELFGVSPLEKFPAKRAARHLAEDDDNDDNDDDDEDDDGEEEQQQGEEEEEQDDHYNEEEEEDDDGEEEDPVYQWKWSPKGKNTKYQIKGMDSEEDEEDEEEEEEDEDEDFSFPFEDAEFTGGTFDEVSDDVQTTIKRDGKKVEDSDPIVETTASSNTNKEYVCDFDKTISLKEKQGKVVICEMQIQEPLVKVKIVCPTKYADIDNPDSVGLIPKKAPYVTLVNEKEDSKTDVDLLKEKKLASLIHGVLIDPKKNEKVADAEKQVIEFILPPVVKEKKKIYYICDSNKASVDDTSISGGRGVVSISVEPYGKTVKGCNYGGKEKNFFTYDYEEDKDMKHPCVFQLNAGEIGGIMFPEGTEATTCFDQMIPHSANKVWDKEKKDLKEIVNGAVIYNNEFKAKYFSVKYFSIPQSFQEVTHLFCHIHLKDEGKKHMVYISINQELNLSVFDLYDSFSNVNKVIQIAKQTEEKKEYTCDFTDQLDKQEDSAEKKVIICRKRLTEFDTFNMKCGINKTKYEHLEMIPKTLKEEKTKKKNVLKVQLDVQYELFKKYFQFHEKNGKYLPNYPSFLTFPLNRVAKLELKNNSIFKNHKDSSYFDEVTTSSEALVKLLSYLDAQDTVVLNEQIANLQISDDQSTADILDVKFQIPAYIDTNEPLYFLMGCNNTKDGGNLGIVELVLAKSEHIVKGCNFSDVEMKHFTNNVGSTGDKCNIVAYPNDIVGFNCSKTHVSGSDEAEGADETNVVIEPEGCFTQVYKSDMEKTEIVSILPGVLLYSSGKKKNMAFIKIPSVLLTSDIKFSCKCKLESVENEIEVNVLQTRAKDNVSIVEVKKEATTSGEEKDQWGDGKVYKCPNKTLIEPKLEKLDDRYEQNTCQVDVKEMHSYVEIFCPSKDFSIHHNINMSYTTVKPNKEDTSKPFNQEALHGLIPHAEMLHKTRNILVLQSSTNEKENVDLSHIYLFFPYYIKSEHEFNIVCDNSDTLFEEKKGGLLTYKIKVPKRSKKIKGCDFTSPKSDIFQNDATGNNCSVDAMPKDVIGFTCPPNTIKITSCFKDAVVDNNLTNILETLELTDNMASYTHSHKLNYIEIPSVVSKDLSFKCMCVLLKKEYTLTSPPSAKLLDTIYEKLNIKKGDGYNKVYTKNKFLMSSLHPYLSHKKNKVISIFHKIDEKNPSEEDQNPEEIIKQVADAETYDDAVGSTTYTLSQIKDNYISGEEYSVYTNVNDNALEETIMQDISSLSESDFTLYTLKVNLKAPKLLKPRKISDNEYVCDFSRRSLIVPEPLTEVSPPDIHCHSVLKPLDTLYVKCPTEKAIYAIAKTKTGEADEEEEKGIISILDDTVREAEDLTSSPLDDASFVKYFSNISMHPVGFFKKILNEDGDKEEDLDRVLPGAAYTSMKVLMKKNPFTSYAAIIVPPTISRNTFFKVQCNNNEYKEGNKHGGYKGIIHVDIARTEKKTLGCDFTSPSSSILTKGVFLPNNKETECEVEITKNDIFGIRCSDDSTFEPAKCFEQIHNKKKETKEIKELIPNVKVFTLPNSKTKVSYGKIPLDHVNKINFSCSCTKPDGKTKGTMKVVVNKDEMSLEDMKLVDAVKHDKVNFCNFFDDEALNFKQNPEKIVQCKVDADLFSEVVVILPQMGSTSDEADYKNYSITPSLDEEEDMKVIIDEKTQVSLSTALKGVYGNRIFSFEKNSKKGIGFSFFIPPTFENKNFKFVINETEVPGTSSTQKGIIFIVVRKNMEPGSAKICDFTSSENSLAELDHTNNEKVCSVKIAKGDVFGITCPKGFYLYPEACFSNVTLDYYKGELHMGDEDAEGHDHEDINFAERTKSNMPIKDLLHLIGEDDTEMADLQKFSEFSNITEMLNFETFHLGSMHLDFKKNYTSSYAKVPHKFRSAIKFSCSCYNPQKKVFGTMDVETEYASSDEEPQMQEDPFVRNKLLPLRSKISVDADEVEPMVEVDTIDDAEVVGSDGCREDEDGSCSNMLSQGISYTCDFSQESLFTLIEGKVQRNTCTVDARALDVVTIKCPAIPDHVHKENTMTEMKETEKVIITINDKQFVTYQEEKTKNKTFSLKEIYDQAYYGMSSEEAIGMRKLDAGWDKHEVYYPKRVLDHVVVASKITKLEHALPGVVYLQSKVNNELKTTELISDGVVRFLVPPYVKNDFQFHVFCGKSSEKNPQGKNTSLGVIRVNVSAYKKELQGCDFINEKDDDGKLVIFTNKREKTNESICSMSLIPNTAVGINCPSGKLLPDNCFHETYFAAESEAGTTASQMSSLPKEKITNIIKGAIPVSNSLNKKNTYTYLLLPKDMKSLEKLNKNFYCTCDEGIIKMRIDEIYLKREKENRIVNDTCSYDSVKNATICNVVEFMEGLEQKNNKTNHYVVNLYRWDKLIIKYPTHEKENYKKIFMNPINLKDKVLYKKIPTPIEQILPGAITTSKLDARTKIIEHTLRVPPFVSKEVHFAMEFNNSLTSKMINYNYAYGGIVKICINVREGYSEISGCDFTGKYSHLFSHNFDSNLKESKTCSITFGNNSYAGFACPRKFEVIPNNCFASVYDNNDDMKVKKLVDLSEEAETDFVQYNARGVSLSYVTFKKDTKGHVVSCKCVSNEVTHTINLTFEPDSDNSLPKTRIRIRYFDLSKASFSSHLRGG</sequence>
<accession>A0A0D9QHH5</accession>
<evidence type="ECO:0000259" key="11">
    <source>
        <dbReference type="PROSITE" id="PS51701"/>
    </source>
</evidence>
<evidence type="ECO:0000256" key="3">
    <source>
        <dbReference type="ARBA" id="ARBA00022475"/>
    </source>
</evidence>
<feature type="chain" id="PRO_5002343905" description="6-Cys domain-containing protein" evidence="10">
    <location>
        <begin position="23"/>
        <end position="2802"/>
    </location>
</feature>
<dbReference type="Pfam" id="PF07422">
    <property type="entry name" value="s48_45"/>
    <property type="match status" value="7"/>
</dbReference>
<feature type="domain" description="6-Cys" evidence="11">
    <location>
        <begin position="629"/>
        <end position="839"/>
    </location>
</feature>
<feature type="domain" description="6-Cys" evidence="11">
    <location>
        <begin position="1420"/>
        <end position="1607"/>
    </location>
</feature>
<dbReference type="InterPro" id="IPR010884">
    <property type="entry name" value="6_CYS_dom"/>
</dbReference>
<feature type="domain" description="6-Cys" evidence="11">
    <location>
        <begin position="1897"/>
        <end position="2074"/>
    </location>
</feature>
<dbReference type="VEuPathDB" id="PlasmoDB:AK88_03826"/>
<protein>
    <recommendedName>
        <fullName evidence="11">6-Cys domain-containing protein</fullName>
    </recommendedName>
</protein>
<feature type="domain" description="6-Cys" evidence="11">
    <location>
        <begin position="2351"/>
        <end position="2495"/>
    </location>
</feature>
<feature type="domain" description="6-Cys" evidence="11">
    <location>
        <begin position="1610"/>
        <end position="1733"/>
    </location>
</feature>
<feature type="domain" description="6-Cys" evidence="11">
    <location>
        <begin position="1004"/>
        <end position="1155"/>
    </location>
</feature>
<dbReference type="GeneID" id="24269140"/>
<evidence type="ECO:0000256" key="4">
    <source>
        <dbReference type="ARBA" id="ARBA00022729"/>
    </source>
</evidence>
<feature type="domain" description="6-Cys" evidence="11">
    <location>
        <begin position="471"/>
        <end position="600"/>
    </location>
</feature>
<evidence type="ECO:0000256" key="7">
    <source>
        <dbReference type="ARBA" id="ARBA00023157"/>
    </source>
</evidence>
<dbReference type="GO" id="GO:0005886">
    <property type="term" value="C:plasma membrane"/>
    <property type="evidence" value="ECO:0007669"/>
    <property type="project" value="UniProtKB-SubCell"/>
</dbReference>
<dbReference type="PANTHER" id="PTHR38796">
    <property type="match status" value="1"/>
</dbReference>
<dbReference type="Proteomes" id="UP000054561">
    <property type="component" value="Unassembled WGS sequence"/>
</dbReference>
<evidence type="ECO:0000256" key="9">
    <source>
        <dbReference type="SAM" id="MobiDB-lite"/>
    </source>
</evidence>
<feature type="domain" description="6-Cys" evidence="11">
    <location>
        <begin position="1158"/>
        <end position="1281"/>
    </location>
</feature>
<evidence type="ECO:0000256" key="5">
    <source>
        <dbReference type="ARBA" id="ARBA00022737"/>
    </source>
</evidence>
<organism evidence="12 13">
    <name type="scientific">Plasmodium fragile</name>
    <dbReference type="NCBI Taxonomy" id="5857"/>
    <lineage>
        <taxon>Eukaryota</taxon>
        <taxon>Sar</taxon>
        <taxon>Alveolata</taxon>
        <taxon>Apicomplexa</taxon>
        <taxon>Aconoidasida</taxon>
        <taxon>Haemosporida</taxon>
        <taxon>Plasmodiidae</taxon>
        <taxon>Plasmodium</taxon>
        <taxon>Plasmodium (Plasmodium)</taxon>
    </lineage>
</organism>
<dbReference type="Gene3D" id="2.60.40.2860">
    <property type="match status" value="9"/>
</dbReference>
<feature type="region of interest" description="Disordered" evidence="9">
    <location>
        <begin position="175"/>
        <end position="270"/>
    </location>
</feature>
<dbReference type="RefSeq" id="XP_012336859.1">
    <property type="nucleotide sequence ID" value="XM_012481436.1"/>
</dbReference>
<feature type="domain" description="6-Cys" evidence="11">
    <location>
        <begin position="842"/>
        <end position="980"/>
    </location>
</feature>
<dbReference type="PROSITE" id="PS51701">
    <property type="entry name" value="6_CYS"/>
    <property type="match status" value="12"/>
</dbReference>
<keyword evidence="4 10" id="KW-0732">Signal</keyword>
<dbReference type="OMA" id="EYTCDFT"/>
<feature type="domain" description="6-Cys" evidence="11">
    <location>
        <begin position="318"/>
        <end position="468"/>
    </location>
</feature>
<evidence type="ECO:0000313" key="13">
    <source>
        <dbReference type="Proteomes" id="UP000054561"/>
    </source>
</evidence>
<evidence type="ECO:0000256" key="10">
    <source>
        <dbReference type="SAM" id="SignalP"/>
    </source>
</evidence>
<dbReference type="SMART" id="SM00970">
    <property type="entry name" value="s48_45"/>
    <property type="match status" value="8"/>
</dbReference>
<comment type="subcellular location">
    <subcellularLocation>
        <location evidence="1">Cell membrane</location>
    </subcellularLocation>
    <subcellularLocation>
        <location evidence="2">Cell surface</location>
    </subcellularLocation>
</comment>
<feature type="domain" description="6-Cys" evidence="11">
    <location>
        <begin position="2649"/>
        <end position="2781"/>
    </location>
</feature>
<feature type="compositionally biased region" description="Acidic residues" evidence="9">
    <location>
        <begin position="181"/>
        <end position="229"/>
    </location>
</feature>
<evidence type="ECO:0000256" key="2">
    <source>
        <dbReference type="ARBA" id="ARBA00004241"/>
    </source>
</evidence>
<gene>
    <name evidence="12" type="ORF">AK88_03826</name>
</gene>
<keyword evidence="7" id="KW-1015">Disulfide bond</keyword>
<keyword evidence="3" id="KW-1003">Cell membrane</keyword>
<keyword evidence="5" id="KW-0677">Repeat</keyword>
<keyword evidence="13" id="KW-1185">Reference proteome</keyword>
<dbReference type="PANTHER" id="PTHR38796:SF1">
    <property type="entry name" value="ANCHORED PROTEIN, PUTATIVE (AFU_ORTHOLOGUE AFUA_4G09600)-RELATED"/>
    <property type="match status" value="1"/>
</dbReference>
<keyword evidence="8" id="KW-0325">Glycoprotein</keyword>
<evidence type="ECO:0000256" key="1">
    <source>
        <dbReference type="ARBA" id="ARBA00004236"/>
    </source>
</evidence>
<dbReference type="EMBL" id="KQ001691">
    <property type="protein sequence ID" value="KJP86535.1"/>
    <property type="molecule type" value="Genomic_DNA"/>
</dbReference>
<feature type="domain" description="6-Cys" evidence="11">
    <location>
        <begin position="2142"/>
        <end position="2348"/>
    </location>
</feature>
<dbReference type="InterPro" id="IPR038160">
    <property type="entry name" value="6_CYS_dom_sf"/>
</dbReference>
<feature type="signal peptide" evidence="10">
    <location>
        <begin position="1"/>
        <end position="22"/>
    </location>
</feature>
<evidence type="ECO:0000256" key="6">
    <source>
        <dbReference type="ARBA" id="ARBA00023136"/>
    </source>
</evidence>
<feature type="compositionally biased region" description="Acidic residues" evidence="9">
    <location>
        <begin position="251"/>
        <end position="270"/>
    </location>
</feature>
<keyword evidence="6" id="KW-0472">Membrane</keyword>
<evidence type="ECO:0000256" key="8">
    <source>
        <dbReference type="ARBA" id="ARBA00023180"/>
    </source>
</evidence>